<proteinExistence type="predicted"/>
<accession>A0A5P9U7H9</accession>
<reference evidence="1" key="1">
    <citation type="journal article" date="2018" name="BMC Genomics">
        <title>Comparative genomic, transcriptomic, and proteomic reannotation of human herpesvirus 6.</title>
        <authorList>
            <person name="Greninger A.L."/>
            <person name="Knudsen G.M."/>
            <person name="Roychoudhury P."/>
            <person name="Hanson D.J."/>
            <person name="Sedlak R.H."/>
            <person name="Xie H."/>
            <person name="Guan J."/>
            <person name="Nguyen T."/>
            <person name="Peddu V."/>
            <person name="Boeckh M."/>
            <person name="Huang M.L."/>
            <person name="Cook L."/>
            <person name="Depledge D.P."/>
            <person name="Zerr D.M."/>
            <person name="Koelle D.M."/>
            <person name="Gantt S."/>
            <person name="Yoshikawa T."/>
            <person name="Caserta M."/>
            <person name="Hill J.A."/>
            <person name="Jerome K.R."/>
        </authorList>
    </citation>
    <scope>NUCLEOTIDE SEQUENCE</scope>
    <source>
        <strain evidence="1">HP8H1</strain>
    </source>
</reference>
<sequence length="59" mass="6706">MAVSHFSPVPNSFTPLSFSRHTVLNPCTTFVLQKKRTDGNKLIRPYGISTITRTIHLMF</sequence>
<protein>
    <submittedName>
        <fullName evidence="1">Uncharacterized protein</fullName>
    </submittedName>
</protein>
<evidence type="ECO:0000313" key="1">
    <source>
        <dbReference type="EMBL" id="QFW55126.1"/>
    </source>
</evidence>
<name>A0A5P9U7H9_9BETA</name>
<dbReference type="EMBL" id="KY315527">
    <property type="protein sequence ID" value="QFW55126.1"/>
    <property type="molecule type" value="Genomic_DNA"/>
</dbReference>
<organism evidence="1">
    <name type="scientific">Human betaherpesvirus 6</name>
    <dbReference type="NCBI Taxonomy" id="10368"/>
    <lineage>
        <taxon>Viruses</taxon>
        <taxon>Duplodnaviria</taxon>
        <taxon>Heunggongvirae</taxon>
        <taxon>Peploviricota</taxon>
        <taxon>Herviviricetes</taxon>
        <taxon>Herpesvirales</taxon>
        <taxon>Orthoherpesviridae</taxon>
        <taxon>Betaherpesvirinae</taxon>
        <taxon>Roseolovirus</taxon>
    </lineage>
</organism>